<organism evidence="2">
    <name type="scientific">uncultured Caudovirales phage</name>
    <dbReference type="NCBI Taxonomy" id="2100421"/>
    <lineage>
        <taxon>Viruses</taxon>
        <taxon>Duplodnaviria</taxon>
        <taxon>Heunggongvirae</taxon>
        <taxon>Uroviricota</taxon>
        <taxon>Caudoviricetes</taxon>
        <taxon>Peduoviridae</taxon>
        <taxon>Maltschvirus</taxon>
        <taxon>Maltschvirus maltsch</taxon>
    </lineage>
</organism>
<dbReference type="GO" id="GO:0004386">
    <property type="term" value="F:helicase activity"/>
    <property type="evidence" value="ECO:0007669"/>
    <property type="project" value="UniProtKB-KW"/>
</dbReference>
<keyword evidence="2" id="KW-0378">Hydrolase</keyword>
<name>A0A6J5M641_9CAUD</name>
<dbReference type="Pfam" id="PF03237">
    <property type="entry name" value="Terminase_6N"/>
    <property type="match status" value="1"/>
</dbReference>
<accession>A0A6J5M641</accession>
<dbReference type="EMBL" id="LR796360">
    <property type="protein sequence ID" value="CAB4139269.1"/>
    <property type="molecule type" value="Genomic_DNA"/>
</dbReference>
<gene>
    <name evidence="2" type="ORF">UFOVP351_33</name>
</gene>
<keyword evidence="2" id="KW-0547">Nucleotide-binding</keyword>
<proteinExistence type="predicted"/>
<reference evidence="2" key="1">
    <citation type="submission" date="2020-04" db="EMBL/GenBank/DDBJ databases">
        <authorList>
            <person name="Chiriac C."/>
            <person name="Salcher M."/>
            <person name="Ghai R."/>
            <person name="Kavagutti S V."/>
        </authorList>
    </citation>
    <scope>NUCLEOTIDE SEQUENCE</scope>
</reference>
<feature type="compositionally biased region" description="Basic residues" evidence="1">
    <location>
        <begin position="1"/>
        <end position="10"/>
    </location>
</feature>
<evidence type="ECO:0000256" key="1">
    <source>
        <dbReference type="SAM" id="MobiDB-lite"/>
    </source>
</evidence>
<dbReference type="SUPFAM" id="SSF52540">
    <property type="entry name" value="P-loop containing nucleoside triphosphate hydrolases"/>
    <property type="match status" value="1"/>
</dbReference>
<keyword evidence="2" id="KW-0347">Helicase</keyword>
<dbReference type="Gene3D" id="3.40.50.300">
    <property type="entry name" value="P-loop containing nucleotide triphosphate hydrolases"/>
    <property type="match status" value="1"/>
</dbReference>
<keyword evidence="2" id="KW-0067">ATP-binding</keyword>
<dbReference type="InterPro" id="IPR027417">
    <property type="entry name" value="P-loop_NTPase"/>
</dbReference>
<dbReference type="Gene3D" id="3.30.420.240">
    <property type="match status" value="1"/>
</dbReference>
<protein>
    <submittedName>
        <fullName evidence="2">Helicase domain containing protein</fullName>
    </submittedName>
</protein>
<sequence>MTAPRAKKPTAARAAKAAKEAADLMSQSSQQQPNFFLMFLKKYRDDPVGFVRDVLRVKPDPWQIKFLEAISAGHRRISVRSGHGVGKSTAASWAMLHYFLTRYPVKVVVTAPTSSQLFDAMFAELKRWVNELPDVLKTLVEVKSDRIELKAAPTEAFISARTSRAETPEALQGIHSDHVLLVADEASGIPESVFEAASGSMSGHSATTLLLGNPTRNTGLFYDTHNRLKGEWKTFHVSCLDSPRVSDAFVKEMQLRYGEDSPAYHVRVLGNFPPREEDTVIPVELIDAAMNREMKASETALGVWGLDVARMGSDASALAKRRGSVVEEIQTWKGLDLMQLTGAVVAEYEALPPSKQPVEILVDSIGLGAGVLDRLRELGLPARGINVAESPAMKGTYANLRAELWFKAKAWLANRDVKIPKDETLFAELAAPRYSFTSTGKMQVESKESMKKRGLSSPDKADALCLCLATDVATALHGYSMSAANKGPLRRNIRGLV</sequence>
<feature type="region of interest" description="Disordered" evidence="1">
    <location>
        <begin position="1"/>
        <end position="26"/>
    </location>
</feature>
<evidence type="ECO:0000313" key="2">
    <source>
        <dbReference type="EMBL" id="CAB4139269.1"/>
    </source>
</evidence>